<reference evidence="8" key="1">
    <citation type="journal article" date="2013" name="Genetics">
        <title>The draft genome and transcriptome of Panagrellus redivivus are shaped by the harsh demands of a free-living lifestyle.</title>
        <authorList>
            <person name="Srinivasan J."/>
            <person name="Dillman A.R."/>
            <person name="Macchietto M.G."/>
            <person name="Heikkinen L."/>
            <person name="Lakso M."/>
            <person name="Fracchia K.M."/>
            <person name="Antoshechkin I."/>
            <person name="Mortazavi A."/>
            <person name="Wong G."/>
            <person name="Sternberg P.W."/>
        </authorList>
    </citation>
    <scope>NUCLEOTIDE SEQUENCE [LARGE SCALE GENOMIC DNA]</scope>
    <source>
        <strain evidence="8">MT8872</strain>
    </source>
</reference>
<keyword evidence="4" id="KW-0805">Transcription regulation</keyword>
<evidence type="ECO:0000313" key="9">
    <source>
        <dbReference type="WBParaSite" id="Pan_g13895.t2"/>
    </source>
</evidence>
<organism evidence="8 9">
    <name type="scientific">Panagrellus redivivus</name>
    <name type="common">Microworm</name>
    <dbReference type="NCBI Taxonomy" id="6233"/>
    <lineage>
        <taxon>Eukaryota</taxon>
        <taxon>Metazoa</taxon>
        <taxon>Ecdysozoa</taxon>
        <taxon>Nematoda</taxon>
        <taxon>Chromadorea</taxon>
        <taxon>Rhabditida</taxon>
        <taxon>Tylenchina</taxon>
        <taxon>Panagrolaimomorpha</taxon>
        <taxon>Panagrolaimoidea</taxon>
        <taxon>Panagrolaimidae</taxon>
        <taxon>Panagrellus</taxon>
    </lineage>
</organism>
<reference evidence="9" key="2">
    <citation type="submission" date="2020-10" db="UniProtKB">
        <authorList>
            <consortium name="WormBaseParasite"/>
        </authorList>
    </citation>
    <scope>IDENTIFICATION</scope>
</reference>
<name>A0A7E4UY95_PANRE</name>
<feature type="compositionally biased region" description="Low complexity" evidence="7">
    <location>
        <begin position="1"/>
        <end position="24"/>
    </location>
</feature>
<dbReference type="Pfam" id="PF00400">
    <property type="entry name" value="WD40"/>
    <property type="match status" value="2"/>
</dbReference>
<evidence type="ECO:0000256" key="4">
    <source>
        <dbReference type="ARBA" id="ARBA00023015"/>
    </source>
</evidence>
<dbReference type="InterPro" id="IPR036322">
    <property type="entry name" value="WD40_repeat_dom_sf"/>
</dbReference>
<dbReference type="PANTHER" id="PTHR10253">
    <property type="entry name" value="POLYCOMB PROTEIN"/>
    <property type="match status" value="1"/>
</dbReference>
<dbReference type="InterPro" id="IPR015943">
    <property type="entry name" value="WD40/YVTN_repeat-like_dom_sf"/>
</dbReference>
<feature type="repeat" description="WD" evidence="6">
    <location>
        <begin position="162"/>
        <end position="204"/>
    </location>
</feature>
<dbReference type="Proteomes" id="UP000492821">
    <property type="component" value="Unassembled WGS sequence"/>
</dbReference>
<feature type="repeat" description="WD" evidence="6">
    <location>
        <begin position="208"/>
        <end position="249"/>
    </location>
</feature>
<sequence>MSETSSSSEAPTSSTASAPSASTARAPKNYTPAPARATFPPFNDHNGHLPPYAYTTHVTEKGPINTVYDVKFNPYITTADFFASATGTHLNFYEAKSNGELEMKNAFMDTNKDEEYYAIIWCLAKFSAGIAGLKEQPIVVFAGKTGNIRSINAFTKRKAKLYTGNGDAVNDLATDPTRPYLFASASKDMTVRLWHVKQAQAIVIFGGYRGSKDQVLSVDFHKSGGYLVSGCMDHTVRVWKFSDELDIQNAIAKAENAVENNNDEEATPPPPPVEGHFSTACTKDLHTNYVDCVKFMGNHIITKSCEPSMWLFKFGEFDDPSPCGRGIHKREETLAQPIAQLHVPHTDMWYIKFAMTNGPPGKAWVACGNQVGEVHLWDLHKIPITSDSNFVLKNAHLPKLIRVVDFNRAGDVMLAAGSDGRITRYDAWGKFQEKPQVKVANKLEAKRRGRAKK</sequence>
<evidence type="ECO:0000256" key="3">
    <source>
        <dbReference type="ARBA" id="ARBA00022737"/>
    </source>
</evidence>
<dbReference type="InterPro" id="IPR051243">
    <property type="entry name" value="PcG_WD-repeat"/>
</dbReference>
<dbReference type="Gene3D" id="2.130.10.10">
    <property type="entry name" value="YVTN repeat-like/Quinoprotein amine dehydrogenase"/>
    <property type="match status" value="1"/>
</dbReference>
<proteinExistence type="inferred from homology"/>
<protein>
    <submittedName>
        <fullName evidence="9">WD_REPEATS_REGION domain-containing protein</fullName>
    </submittedName>
</protein>
<evidence type="ECO:0000256" key="2">
    <source>
        <dbReference type="ARBA" id="ARBA00022574"/>
    </source>
</evidence>
<evidence type="ECO:0000256" key="1">
    <source>
        <dbReference type="ARBA" id="ARBA00008075"/>
    </source>
</evidence>
<comment type="similarity">
    <text evidence="1">Belongs to the WD repeat ESC family.</text>
</comment>
<keyword evidence="5" id="KW-0804">Transcription</keyword>
<dbReference type="PROSITE" id="PS50082">
    <property type="entry name" value="WD_REPEATS_2"/>
    <property type="match status" value="2"/>
</dbReference>
<dbReference type="PROSITE" id="PS50294">
    <property type="entry name" value="WD_REPEATS_REGION"/>
    <property type="match status" value="1"/>
</dbReference>
<dbReference type="AlphaFoldDB" id="A0A7E4UY95"/>
<dbReference type="SUPFAM" id="SSF50978">
    <property type="entry name" value="WD40 repeat-like"/>
    <property type="match status" value="1"/>
</dbReference>
<dbReference type="WBParaSite" id="Pan_g13895.t2">
    <property type="protein sequence ID" value="Pan_g13895.t2"/>
    <property type="gene ID" value="Pan_g13895"/>
</dbReference>
<keyword evidence="2 6" id="KW-0853">WD repeat</keyword>
<accession>A0A7E4UY95</accession>
<keyword evidence="3" id="KW-0677">Repeat</keyword>
<feature type="compositionally biased region" description="Low complexity" evidence="7">
    <location>
        <begin position="31"/>
        <end position="42"/>
    </location>
</feature>
<evidence type="ECO:0000256" key="6">
    <source>
        <dbReference type="PROSITE-ProRule" id="PRU00221"/>
    </source>
</evidence>
<evidence type="ECO:0000313" key="8">
    <source>
        <dbReference type="Proteomes" id="UP000492821"/>
    </source>
</evidence>
<evidence type="ECO:0000256" key="5">
    <source>
        <dbReference type="ARBA" id="ARBA00023163"/>
    </source>
</evidence>
<dbReference type="SMART" id="SM00320">
    <property type="entry name" value="WD40"/>
    <property type="match status" value="3"/>
</dbReference>
<dbReference type="InterPro" id="IPR001680">
    <property type="entry name" value="WD40_rpt"/>
</dbReference>
<evidence type="ECO:0000256" key="7">
    <source>
        <dbReference type="SAM" id="MobiDB-lite"/>
    </source>
</evidence>
<feature type="region of interest" description="Disordered" evidence="7">
    <location>
        <begin position="1"/>
        <end position="42"/>
    </location>
</feature>
<keyword evidence="8" id="KW-1185">Reference proteome</keyword>